<keyword evidence="1" id="KW-0812">Transmembrane</keyword>
<evidence type="ECO:0000256" key="1">
    <source>
        <dbReference type="SAM" id="Phobius"/>
    </source>
</evidence>
<dbReference type="InterPro" id="IPR000727">
    <property type="entry name" value="T_SNARE_dom"/>
</dbReference>
<dbReference type="PROSITE" id="PS50192">
    <property type="entry name" value="T_SNARE"/>
    <property type="match status" value="1"/>
</dbReference>
<feature type="domain" description="T-SNARE coiled-coil homology" evidence="2">
    <location>
        <begin position="173"/>
        <end position="235"/>
    </location>
</feature>
<accession>A0A976M5N6</accession>
<sequence length="272" mass="31162">MQLGKFKAPSFEIGTNVKYEKLVSNNIKHIKADMLYIEHNVGDLSNKFASKKLLETIRSKLENVHALISVTDGYLAEWEIQIQQTPSFQMDDDSFERLSGQFKRESAKVVRLSELVKQKSIYSDSISTDDGSSVDLMSSVDTHFINEAKLEFEYDEQLVPLFTIGEKELLLSDSIVQTRNEGILNIKGQIEQARDIFKDLATIVTVQDQGFQTIEDNLVETKLNSMETLTELEQYKMNRKSNKKRTMWLIGILSCLGSGLFYGYRYIYPLLI</sequence>
<evidence type="ECO:0000313" key="4">
    <source>
        <dbReference type="Proteomes" id="UP000244803"/>
    </source>
</evidence>
<dbReference type="GO" id="GO:0016020">
    <property type="term" value="C:membrane"/>
    <property type="evidence" value="ECO:0007669"/>
    <property type="project" value="InterPro"/>
</dbReference>
<dbReference type="SUPFAM" id="SSF47661">
    <property type="entry name" value="t-snare proteins"/>
    <property type="match status" value="1"/>
</dbReference>
<feature type="transmembrane region" description="Helical" evidence="1">
    <location>
        <begin position="246"/>
        <end position="267"/>
    </location>
</feature>
<dbReference type="CDD" id="cd15840">
    <property type="entry name" value="SNARE_Qa"/>
    <property type="match status" value="1"/>
</dbReference>
<dbReference type="Gene3D" id="1.20.5.110">
    <property type="match status" value="1"/>
</dbReference>
<dbReference type="EMBL" id="CP056066">
    <property type="protein sequence ID" value="UKJ88914.1"/>
    <property type="molecule type" value="Genomic_DNA"/>
</dbReference>
<dbReference type="AlphaFoldDB" id="A0A976M5N6"/>
<dbReference type="GO" id="GO:0016192">
    <property type="term" value="P:vesicle-mediated transport"/>
    <property type="evidence" value="ECO:0007669"/>
    <property type="project" value="InterPro"/>
</dbReference>
<dbReference type="OrthoDB" id="364348at2759"/>
<dbReference type="InterPro" id="IPR010989">
    <property type="entry name" value="SNARE"/>
</dbReference>
<organism evidence="3 4">
    <name type="scientific">Theileria orientalis</name>
    <dbReference type="NCBI Taxonomy" id="68886"/>
    <lineage>
        <taxon>Eukaryota</taxon>
        <taxon>Sar</taxon>
        <taxon>Alveolata</taxon>
        <taxon>Apicomplexa</taxon>
        <taxon>Aconoidasida</taxon>
        <taxon>Piroplasmida</taxon>
        <taxon>Theileriidae</taxon>
        <taxon>Theileria</taxon>
    </lineage>
</organism>
<keyword evidence="1" id="KW-1133">Transmembrane helix</keyword>
<dbReference type="Proteomes" id="UP000244803">
    <property type="component" value="Chromosome 3"/>
</dbReference>
<reference evidence="3" key="1">
    <citation type="submission" date="2022-07" db="EMBL/GenBank/DDBJ databases">
        <title>Evaluation of T. orientalis genome assembly methods using nanopore sequencing and analysis of variation between genomes.</title>
        <authorList>
            <person name="Yam J."/>
            <person name="Micallef M.L."/>
            <person name="Liu M."/>
            <person name="Djordjevic S.P."/>
            <person name="Bogema D.R."/>
            <person name="Jenkins C."/>
        </authorList>
    </citation>
    <scope>NUCLEOTIDE SEQUENCE</scope>
    <source>
        <strain evidence="3">Fish Creek</strain>
    </source>
</reference>
<proteinExistence type="predicted"/>
<gene>
    <name evidence="3" type="ORF">MACJ_002160</name>
</gene>
<name>A0A976M5N6_THEOR</name>
<evidence type="ECO:0000259" key="2">
    <source>
        <dbReference type="PROSITE" id="PS50192"/>
    </source>
</evidence>
<dbReference type="SUPFAM" id="SSF58038">
    <property type="entry name" value="SNARE fusion complex"/>
    <property type="match status" value="1"/>
</dbReference>
<keyword evidence="1" id="KW-0472">Membrane</keyword>
<protein>
    <submittedName>
        <fullName evidence="3">Syntaxin</fullName>
    </submittedName>
</protein>
<evidence type="ECO:0000313" key="3">
    <source>
        <dbReference type="EMBL" id="UKJ88914.1"/>
    </source>
</evidence>